<evidence type="ECO:0000313" key="6">
    <source>
        <dbReference type="EMBL" id="EDP52220.1"/>
    </source>
</evidence>
<organism evidence="6 7">
    <name type="scientific">Aspergillus fumigatus (strain CBS 144.89 / FGSC A1163 / CEA10)</name>
    <name type="common">Neosartorya fumigata</name>
    <dbReference type="NCBI Taxonomy" id="451804"/>
    <lineage>
        <taxon>Eukaryota</taxon>
        <taxon>Fungi</taxon>
        <taxon>Dikarya</taxon>
        <taxon>Ascomycota</taxon>
        <taxon>Pezizomycotina</taxon>
        <taxon>Eurotiomycetes</taxon>
        <taxon>Eurotiomycetidae</taxon>
        <taxon>Eurotiales</taxon>
        <taxon>Aspergillaceae</taxon>
        <taxon>Aspergillus</taxon>
        <taxon>Aspergillus subgen. Fumigati</taxon>
    </lineage>
</organism>
<gene>
    <name evidence="6" type="ORF">AFUB_062590</name>
</gene>
<evidence type="ECO:0000313" key="7">
    <source>
        <dbReference type="Proteomes" id="UP000001699"/>
    </source>
</evidence>
<dbReference type="GO" id="GO:0005737">
    <property type="term" value="C:cytoplasm"/>
    <property type="evidence" value="ECO:0007669"/>
    <property type="project" value="TreeGrafter"/>
</dbReference>
<dbReference type="EMBL" id="DS499597">
    <property type="protein sequence ID" value="EDP52220.1"/>
    <property type="molecule type" value="Genomic_DNA"/>
</dbReference>
<comment type="similarity">
    <text evidence="1">Belongs to the helicase family. RecQ subfamily.</text>
</comment>
<comment type="catalytic activity">
    <reaction evidence="2">
        <text>Couples ATP hydrolysis with the unwinding of duplex DNA by translocating in the 3'-5' direction.</text>
        <dbReference type="EC" id="5.6.2.4"/>
    </reaction>
</comment>
<feature type="domain" description="Helicase C-terminal" evidence="5">
    <location>
        <begin position="1"/>
        <end position="81"/>
    </location>
</feature>
<dbReference type="VEuPathDB" id="FungiDB:AFUB_062590"/>
<proteinExistence type="inferred from homology"/>
<dbReference type="EC" id="5.6.2.4" evidence="3"/>
<reference evidence="6 7" key="1">
    <citation type="journal article" date="2008" name="PLoS Genet.">
        <title>Genomic islands in the pathogenic filamentous fungus Aspergillus fumigatus.</title>
        <authorList>
            <person name="Fedorova N.D."/>
            <person name="Khaldi N."/>
            <person name="Joardar V.S."/>
            <person name="Maiti R."/>
            <person name="Amedeo P."/>
            <person name="Anderson M.J."/>
            <person name="Crabtree J."/>
            <person name="Silva J.C."/>
            <person name="Badger J.H."/>
            <person name="Albarraq A."/>
            <person name="Angiuoli S."/>
            <person name="Bussey H."/>
            <person name="Bowyer P."/>
            <person name="Cotty P.J."/>
            <person name="Dyer P.S."/>
            <person name="Egan A."/>
            <person name="Galens K."/>
            <person name="Fraser-Liggett C.M."/>
            <person name="Haas B.J."/>
            <person name="Inman J.M."/>
            <person name="Kent R."/>
            <person name="Lemieux S."/>
            <person name="Malavazi I."/>
            <person name="Orvis J."/>
            <person name="Roemer T."/>
            <person name="Ronning C.M."/>
            <person name="Sundaram J.P."/>
            <person name="Sutton G."/>
            <person name="Turner G."/>
            <person name="Venter J.C."/>
            <person name="White O.R."/>
            <person name="Whitty B.R."/>
            <person name="Youngman P."/>
            <person name="Wolfe K.H."/>
            <person name="Goldman G.H."/>
            <person name="Wortman J.R."/>
            <person name="Jiang B."/>
            <person name="Denning D.W."/>
            <person name="Nierman W.C."/>
        </authorList>
    </citation>
    <scope>NUCLEOTIDE SEQUENCE [LARGE SCALE GENOMIC DNA]</scope>
    <source>
        <strain evidence="7">CBS 144.89 / FGSC A1163 / CEA10</strain>
    </source>
</reference>
<dbReference type="GO" id="GO:0005694">
    <property type="term" value="C:chromosome"/>
    <property type="evidence" value="ECO:0007669"/>
    <property type="project" value="TreeGrafter"/>
</dbReference>
<dbReference type="Proteomes" id="UP000001699">
    <property type="component" value="Unassembled WGS sequence"/>
</dbReference>
<dbReference type="SUPFAM" id="SSF52540">
    <property type="entry name" value="P-loop containing nucleoside triphosphate hydrolases"/>
    <property type="match status" value="1"/>
</dbReference>
<dbReference type="HOGENOM" id="CLU_014018_1_0_1"/>
<evidence type="ECO:0000256" key="4">
    <source>
        <dbReference type="SAM" id="MobiDB-lite"/>
    </source>
</evidence>
<dbReference type="InterPro" id="IPR027417">
    <property type="entry name" value="P-loop_NTPase"/>
</dbReference>
<dbReference type="Pfam" id="PF00271">
    <property type="entry name" value="Helicase_C"/>
    <property type="match status" value="1"/>
</dbReference>
<dbReference type="GO" id="GO:0000724">
    <property type="term" value="P:double-strand break repair via homologous recombination"/>
    <property type="evidence" value="ECO:0007669"/>
    <property type="project" value="TreeGrafter"/>
</dbReference>
<evidence type="ECO:0000256" key="1">
    <source>
        <dbReference type="ARBA" id="ARBA00005446"/>
    </source>
</evidence>
<dbReference type="GO" id="GO:0043138">
    <property type="term" value="F:3'-5' DNA helicase activity"/>
    <property type="evidence" value="ECO:0007669"/>
    <property type="project" value="UniProtKB-EC"/>
</dbReference>
<accession>B0Y2W4</accession>
<dbReference type="PANTHER" id="PTHR13710">
    <property type="entry name" value="DNA HELICASE RECQ FAMILY MEMBER"/>
    <property type="match status" value="1"/>
</dbReference>
<protein>
    <recommendedName>
        <fullName evidence="3">DNA 3'-5' helicase</fullName>
        <ecNumber evidence="3">5.6.2.4</ecNumber>
    </recommendedName>
</protein>
<evidence type="ECO:0000259" key="5">
    <source>
        <dbReference type="PROSITE" id="PS51194"/>
    </source>
</evidence>
<sequence>MGVDIPDIRLIIHVGTPRTLFDYAQESGRAGRDGQTSVAVIIQPAGWDEPAPWMADTPVPEIERMQQYMAALCRRQVLDQYLDGQQRAGCVADEAPCDQCRPIQIEDAIARMREREMAVKGHGADQASGRLISQPAGPQAGHHAGHQAGHHAGHHADPQAGQEAGHHAGHQAGHHAGQEAGQEAGYQAGPVETPPSRSRSESFASQASSLHRPWPSRPATPLSPREPPQWAQADIQARQRGLQAALTEEAIIAECPRWLDHCYICTQQGRDGARHDLYGCRAPDSQAARQWMLQVRRQIQYARYSACFQCGMPQTVCPGWEDRTQCAYRGILIPMVAAMVYGPQARPIQPLWQDRLAEAGVDTEELDAVTRFLGQIGRSGHSSSI</sequence>
<keyword evidence="7" id="KW-1185">Reference proteome</keyword>
<dbReference type="PANTHER" id="PTHR13710:SF154">
    <property type="entry name" value="RECQ HELICASE, PUTATIVE (AFU_ORTHOLOGUE AFUA_6G14720)-RELATED"/>
    <property type="match status" value="1"/>
</dbReference>
<dbReference type="Gene3D" id="3.40.50.300">
    <property type="entry name" value="P-loop containing nucleotide triphosphate hydrolases"/>
    <property type="match status" value="1"/>
</dbReference>
<feature type="region of interest" description="Disordered" evidence="4">
    <location>
        <begin position="116"/>
        <end position="236"/>
    </location>
</feature>
<dbReference type="AlphaFoldDB" id="B0Y2W4"/>
<dbReference type="GO" id="GO:0009378">
    <property type="term" value="F:four-way junction helicase activity"/>
    <property type="evidence" value="ECO:0007669"/>
    <property type="project" value="TreeGrafter"/>
</dbReference>
<dbReference type="PROSITE" id="PS51194">
    <property type="entry name" value="HELICASE_CTER"/>
    <property type="match status" value="1"/>
</dbReference>
<evidence type="ECO:0000256" key="3">
    <source>
        <dbReference type="ARBA" id="ARBA00034808"/>
    </source>
</evidence>
<evidence type="ECO:0000256" key="2">
    <source>
        <dbReference type="ARBA" id="ARBA00034617"/>
    </source>
</evidence>
<dbReference type="InterPro" id="IPR001650">
    <property type="entry name" value="Helicase_C-like"/>
</dbReference>
<feature type="compositionally biased region" description="Basic residues" evidence="4">
    <location>
        <begin position="143"/>
        <end position="153"/>
    </location>
</feature>
<feature type="compositionally biased region" description="Low complexity" evidence="4">
    <location>
        <begin position="174"/>
        <end position="189"/>
    </location>
</feature>
<dbReference type="OrthoDB" id="4502122at2759"/>
<name>B0Y2W4_ASPFC</name>